<protein>
    <submittedName>
        <fullName evidence="7">EOG090X06SF</fullName>
    </submittedName>
</protein>
<feature type="transmembrane region" description="Helical" evidence="6">
    <location>
        <begin position="123"/>
        <end position="148"/>
    </location>
</feature>
<dbReference type="InterPro" id="IPR004299">
    <property type="entry name" value="MBOAT_fam"/>
</dbReference>
<keyword evidence="3 6" id="KW-1133">Transmembrane helix</keyword>
<keyword evidence="2 6" id="KW-0812">Transmembrane</keyword>
<comment type="subcellular location">
    <subcellularLocation>
        <location evidence="1">Membrane</location>
        <topology evidence="1">Multi-pass membrane protein</topology>
    </subcellularLocation>
</comment>
<dbReference type="GO" id="GO:0005783">
    <property type="term" value="C:endoplasmic reticulum"/>
    <property type="evidence" value="ECO:0007669"/>
    <property type="project" value="TreeGrafter"/>
</dbReference>
<feature type="transmembrane region" description="Helical" evidence="6">
    <location>
        <begin position="433"/>
        <end position="452"/>
    </location>
</feature>
<dbReference type="GO" id="GO:0016020">
    <property type="term" value="C:membrane"/>
    <property type="evidence" value="ECO:0007669"/>
    <property type="project" value="UniProtKB-SubCell"/>
</dbReference>
<dbReference type="EMBL" id="LR007402">
    <property type="protein sequence ID" value="SVE77021.1"/>
    <property type="molecule type" value="mRNA"/>
</dbReference>
<feature type="transmembrane region" description="Helical" evidence="6">
    <location>
        <begin position="68"/>
        <end position="86"/>
    </location>
</feature>
<feature type="transmembrane region" description="Helical" evidence="6">
    <location>
        <begin position="93"/>
        <end position="117"/>
    </location>
</feature>
<evidence type="ECO:0000256" key="1">
    <source>
        <dbReference type="ARBA" id="ARBA00004141"/>
    </source>
</evidence>
<organism evidence="7">
    <name type="scientific">Daphnia lumholtzi</name>
    <dbReference type="NCBI Taxonomy" id="42856"/>
    <lineage>
        <taxon>Eukaryota</taxon>
        <taxon>Metazoa</taxon>
        <taxon>Ecdysozoa</taxon>
        <taxon>Arthropoda</taxon>
        <taxon>Crustacea</taxon>
        <taxon>Branchiopoda</taxon>
        <taxon>Diplostraca</taxon>
        <taxon>Cladocera</taxon>
        <taxon>Anomopoda</taxon>
        <taxon>Daphniidae</taxon>
        <taxon>Daphnia</taxon>
    </lineage>
</organism>
<feature type="transmembrane region" description="Helical" evidence="6">
    <location>
        <begin position="202"/>
        <end position="220"/>
    </location>
</feature>
<feature type="transmembrane region" description="Helical" evidence="6">
    <location>
        <begin position="240"/>
        <end position="261"/>
    </location>
</feature>
<evidence type="ECO:0000256" key="5">
    <source>
        <dbReference type="ARBA" id="ARBA00038268"/>
    </source>
</evidence>
<evidence type="ECO:0000256" key="2">
    <source>
        <dbReference type="ARBA" id="ARBA00022692"/>
    </source>
</evidence>
<reference evidence="7" key="1">
    <citation type="submission" date="2018-08" db="EMBL/GenBank/DDBJ databases">
        <authorList>
            <person name="Cornetti L."/>
        </authorList>
    </citation>
    <scope>NUCLEOTIDE SEQUENCE</scope>
    <source>
        <strain evidence="7">US-AR</strain>
    </source>
</reference>
<proteinExistence type="evidence at transcript level"/>
<feature type="transmembrane region" description="Helical" evidence="6">
    <location>
        <begin position="464"/>
        <end position="484"/>
    </location>
</feature>
<dbReference type="AlphaFoldDB" id="A0A4Y7M6W2"/>
<keyword evidence="4 6" id="KW-0472">Membrane</keyword>
<dbReference type="PANTHER" id="PTHR13285">
    <property type="entry name" value="ACYLTRANSFERASE"/>
    <property type="match status" value="1"/>
</dbReference>
<evidence type="ECO:0000256" key="6">
    <source>
        <dbReference type="SAM" id="Phobius"/>
    </source>
</evidence>
<name>A0A4Y7M6W2_9CRUS</name>
<evidence type="ECO:0000256" key="4">
    <source>
        <dbReference type="ARBA" id="ARBA00023136"/>
    </source>
</evidence>
<feature type="transmembrane region" description="Helical" evidence="6">
    <location>
        <begin position="281"/>
        <end position="301"/>
    </location>
</feature>
<dbReference type="InterPro" id="IPR051085">
    <property type="entry name" value="MB_O-acyltransferase"/>
</dbReference>
<dbReference type="Pfam" id="PF03062">
    <property type="entry name" value="MBOAT"/>
    <property type="match status" value="1"/>
</dbReference>
<evidence type="ECO:0000256" key="3">
    <source>
        <dbReference type="ARBA" id="ARBA00022989"/>
    </source>
</evidence>
<accession>A0A4Y7M6W2</accession>
<evidence type="ECO:0000313" key="7">
    <source>
        <dbReference type="EMBL" id="SVE77021.1"/>
    </source>
</evidence>
<dbReference type="GO" id="GO:0016409">
    <property type="term" value="F:palmitoyltransferase activity"/>
    <property type="evidence" value="ECO:0007669"/>
    <property type="project" value="TreeGrafter"/>
</dbReference>
<dbReference type="PANTHER" id="PTHR13285:SF18">
    <property type="entry name" value="PROTEIN-CYSTEINE N-PALMITOYLTRANSFERASE RASP"/>
    <property type="match status" value="1"/>
</dbReference>
<sequence length="500" mass="57757">MPEIGHHLFGKQVSAELWFRQSYGHGIWDGRRAPATHPYLSEDLVPGWKWVGRNVDTSDFEWNMWTPIFFRWLKFVIPYLIISLTIKRRFQKIVPLVSIAMSFCWLWNMLGLHLTVFTFIQPVLFLSILQLFSLHCVWILCIGFTLALHSSLFADFKAGLFEEDSAREYLFSVLLAWTHARSISYLVDTRSDSQRMVTLMNFYHYCFYLPLLPTGPLMLYRDFKLSIENPSNQQCNLAHLVKSTALIARYLFWWFIHQLALHYFYHSALQYHIGIVRQFDVWSAAGLGYTLGQFFMTKYLVLYGLPSALSRLDHVDAPPPPKCVGRIHLYSQMWRDFDRGLYNFMLQYIYIPFKGTSDGALSKLAGTAMCFGFVCIWHGASNAVTIWCVSNYIGICLETMGKSCSTLWPFAHWKANWSASNWLRFQAAVASPLLLMSALSNFCFFTDAGVGYILAKKAVHEGGIVRLLCILLVMYCCCQVSMALNRRNKKTLVHNQSHQE</sequence>
<gene>
    <name evidence="7" type="primary">EOG090X06SF</name>
</gene>
<comment type="similarity">
    <text evidence="5">Belongs to the membrane-bound acyltransferase family. HHAT subfamily.</text>
</comment>